<evidence type="ECO:0000256" key="8">
    <source>
        <dbReference type="ARBA" id="ARBA00048428"/>
    </source>
</evidence>
<evidence type="ECO:0000313" key="10">
    <source>
        <dbReference type="EMBL" id="OJJ88388.1"/>
    </source>
</evidence>
<dbReference type="EMBL" id="KV878889">
    <property type="protein sequence ID" value="OJJ88388.1"/>
    <property type="molecule type" value="Genomic_DNA"/>
</dbReference>
<protein>
    <recommendedName>
        <fullName evidence="5">Arsenite methyltransferase</fullName>
        <ecNumber evidence="4">2.1.1.137</ecNumber>
    </recommendedName>
</protein>
<dbReference type="GO" id="GO:0030791">
    <property type="term" value="F:arsenite methyltransferase activity"/>
    <property type="evidence" value="ECO:0007669"/>
    <property type="project" value="UniProtKB-EC"/>
</dbReference>
<dbReference type="AlphaFoldDB" id="A0A1L9VWU5"/>
<dbReference type="SUPFAM" id="SSF53335">
    <property type="entry name" value="S-adenosyl-L-methionine-dependent methyltransferases"/>
    <property type="match status" value="1"/>
</dbReference>
<feature type="domain" description="Methyltransferase" evidence="9">
    <location>
        <begin position="68"/>
        <end position="216"/>
    </location>
</feature>
<dbReference type="NCBIfam" id="NF008823">
    <property type="entry name" value="PRK11873.1"/>
    <property type="match status" value="1"/>
</dbReference>
<dbReference type="InterPro" id="IPR025714">
    <property type="entry name" value="Methyltranfer_dom"/>
</dbReference>
<comment type="similarity">
    <text evidence="3">Belongs to the methyltransferase superfamily. Arsenite methyltransferase family.</text>
</comment>
<sequence length="273" mass="28993">MTDTYNLVQSHYGEIAKRNTSSTQQQAQIKEENVAKSFGYTADDLASLPDKTNLGLSCGNPVGLANVKEGETVLDLGSGAGIDVFLAAKKVGGKGRAIGVDMTRDMIDLATTNAQKANLPNTTFLESRITSIPLPDSTIDCIISNCVINLVPTTDKPSVFREIFRLLKSGGRVAVSDILARKPLPESISGDMALYVGCVAGASLVGEYEGWLSEAGFKDVLIVDAKSDLNVYKTLEPSSCCGSSGCSTSTEVDSSKIDFNEWAGSFQIYAIKP</sequence>
<comment type="catalytic activity">
    <reaction evidence="8">
        <text>arsenic triglutathione + 3 [thioredoxin]-dithiol + 3 S-adenosyl-L-methionine = trimethylarsine + 3 [thioredoxin]-disulfide + 3 glutathione + 3 S-adenosyl-L-homocysteine + 3 H(+)</text>
        <dbReference type="Rhea" id="RHEA:69432"/>
        <dbReference type="Rhea" id="RHEA-COMP:10698"/>
        <dbReference type="Rhea" id="RHEA-COMP:10700"/>
        <dbReference type="ChEBI" id="CHEBI:15378"/>
        <dbReference type="ChEBI" id="CHEBI:27130"/>
        <dbReference type="ChEBI" id="CHEBI:29950"/>
        <dbReference type="ChEBI" id="CHEBI:50058"/>
        <dbReference type="ChEBI" id="CHEBI:57856"/>
        <dbReference type="ChEBI" id="CHEBI:57925"/>
        <dbReference type="ChEBI" id="CHEBI:59789"/>
        <dbReference type="ChEBI" id="CHEBI:183640"/>
        <dbReference type="EC" id="2.1.1.137"/>
    </reaction>
</comment>
<reference evidence="11" key="1">
    <citation type="journal article" date="2017" name="Genome Biol.">
        <title>Comparative genomics reveals high biological diversity and specific adaptations in the industrially and medically important fungal genus Aspergillus.</title>
        <authorList>
            <person name="de Vries R.P."/>
            <person name="Riley R."/>
            <person name="Wiebenga A."/>
            <person name="Aguilar-Osorio G."/>
            <person name="Amillis S."/>
            <person name="Uchima C.A."/>
            <person name="Anderluh G."/>
            <person name="Asadollahi M."/>
            <person name="Askin M."/>
            <person name="Barry K."/>
            <person name="Battaglia E."/>
            <person name="Bayram O."/>
            <person name="Benocci T."/>
            <person name="Braus-Stromeyer S.A."/>
            <person name="Caldana C."/>
            <person name="Canovas D."/>
            <person name="Cerqueira G.C."/>
            <person name="Chen F."/>
            <person name="Chen W."/>
            <person name="Choi C."/>
            <person name="Clum A."/>
            <person name="Dos Santos R.A."/>
            <person name="Damasio A.R."/>
            <person name="Diallinas G."/>
            <person name="Emri T."/>
            <person name="Fekete E."/>
            <person name="Flipphi M."/>
            <person name="Freyberg S."/>
            <person name="Gallo A."/>
            <person name="Gournas C."/>
            <person name="Habgood R."/>
            <person name="Hainaut M."/>
            <person name="Harispe M.L."/>
            <person name="Henrissat B."/>
            <person name="Hilden K.S."/>
            <person name="Hope R."/>
            <person name="Hossain A."/>
            <person name="Karabika E."/>
            <person name="Karaffa L."/>
            <person name="Karanyi Z."/>
            <person name="Krasevec N."/>
            <person name="Kuo A."/>
            <person name="Kusch H."/>
            <person name="LaButti K."/>
            <person name="Lagendijk E.L."/>
            <person name="Lapidus A."/>
            <person name="Levasseur A."/>
            <person name="Lindquist E."/>
            <person name="Lipzen A."/>
            <person name="Logrieco A.F."/>
            <person name="MacCabe A."/>
            <person name="Maekelae M.R."/>
            <person name="Malavazi I."/>
            <person name="Melin P."/>
            <person name="Meyer V."/>
            <person name="Mielnichuk N."/>
            <person name="Miskei M."/>
            <person name="Molnar A.P."/>
            <person name="Mule G."/>
            <person name="Ngan C.Y."/>
            <person name="Orejas M."/>
            <person name="Orosz E."/>
            <person name="Ouedraogo J.P."/>
            <person name="Overkamp K.M."/>
            <person name="Park H.-S."/>
            <person name="Perrone G."/>
            <person name="Piumi F."/>
            <person name="Punt P.J."/>
            <person name="Ram A.F."/>
            <person name="Ramon A."/>
            <person name="Rauscher S."/>
            <person name="Record E."/>
            <person name="Riano-Pachon D.M."/>
            <person name="Robert V."/>
            <person name="Roehrig J."/>
            <person name="Ruller R."/>
            <person name="Salamov A."/>
            <person name="Salih N.S."/>
            <person name="Samson R.A."/>
            <person name="Sandor E."/>
            <person name="Sanguinetti M."/>
            <person name="Schuetze T."/>
            <person name="Sepcic K."/>
            <person name="Shelest E."/>
            <person name="Sherlock G."/>
            <person name="Sophianopoulou V."/>
            <person name="Squina F.M."/>
            <person name="Sun H."/>
            <person name="Susca A."/>
            <person name="Todd R.B."/>
            <person name="Tsang A."/>
            <person name="Unkles S.E."/>
            <person name="van de Wiele N."/>
            <person name="van Rossen-Uffink D."/>
            <person name="Oliveira J.V."/>
            <person name="Vesth T.C."/>
            <person name="Visser J."/>
            <person name="Yu J.-H."/>
            <person name="Zhou M."/>
            <person name="Andersen M.R."/>
            <person name="Archer D.B."/>
            <person name="Baker S.E."/>
            <person name="Benoit I."/>
            <person name="Brakhage A.A."/>
            <person name="Braus G.H."/>
            <person name="Fischer R."/>
            <person name="Frisvad J.C."/>
            <person name="Goldman G.H."/>
            <person name="Houbraken J."/>
            <person name="Oakley B."/>
            <person name="Pocsi I."/>
            <person name="Scazzocchio C."/>
            <person name="Seiboth B."/>
            <person name="vanKuyk P.A."/>
            <person name="Wortman J."/>
            <person name="Dyer P.S."/>
            <person name="Grigoriev I.V."/>
        </authorList>
    </citation>
    <scope>NUCLEOTIDE SEQUENCE [LARGE SCALE GENOMIC DNA]</scope>
    <source>
        <strain evidence="11">CBS 516.65</strain>
    </source>
</reference>
<dbReference type="Proteomes" id="UP000184300">
    <property type="component" value="Unassembled WGS sequence"/>
</dbReference>
<evidence type="ECO:0000256" key="1">
    <source>
        <dbReference type="ARBA" id="ARBA00022679"/>
    </source>
</evidence>
<comment type="catalytic activity">
    <reaction evidence="7">
        <text>arsenic triglutathione + 2 [thioredoxin]-dithiol + 2 S-adenosyl-L-methionine + H2O = dimethylarsinous acid + 2 [thioredoxin]-disulfide + 3 glutathione + 2 S-adenosyl-L-homocysteine + 2 H(+)</text>
        <dbReference type="Rhea" id="RHEA:69464"/>
        <dbReference type="Rhea" id="RHEA-COMP:10698"/>
        <dbReference type="Rhea" id="RHEA-COMP:10700"/>
        <dbReference type="ChEBI" id="CHEBI:15377"/>
        <dbReference type="ChEBI" id="CHEBI:15378"/>
        <dbReference type="ChEBI" id="CHEBI:23808"/>
        <dbReference type="ChEBI" id="CHEBI:29950"/>
        <dbReference type="ChEBI" id="CHEBI:50058"/>
        <dbReference type="ChEBI" id="CHEBI:57856"/>
        <dbReference type="ChEBI" id="CHEBI:57925"/>
        <dbReference type="ChEBI" id="CHEBI:59789"/>
        <dbReference type="ChEBI" id="CHEBI:183640"/>
        <dbReference type="EC" id="2.1.1.137"/>
    </reaction>
</comment>
<dbReference type="EC" id="2.1.1.137" evidence="4"/>
<dbReference type="CDD" id="cd02440">
    <property type="entry name" value="AdoMet_MTases"/>
    <property type="match status" value="1"/>
</dbReference>
<dbReference type="GeneID" id="34464897"/>
<accession>A0A1L9VWU5</accession>
<dbReference type="OrthoDB" id="10017101at2759"/>
<dbReference type="PANTHER" id="PTHR43675">
    <property type="entry name" value="ARSENITE METHYLTRANSFERASE"/>
    <property type="match status" value="1"/>
</dbReference>
<dbReference type="Gene3D" id="3.40.50.150">
    <property type="entry name" value="Vaccinia Virus protein VP39"/>
    <property type="match status" value="1"/>
</dbReference>
<dbReference type="VEuPathDB" id="FungiDB:ASPGLDRAFT_63285"/>
<dbReference type="Pfam" id="PF13847">
    <property type="entry name" value="Methyltransf_31"/>
    <property type="match status" value="1"/>
</dbReference>
<dbReference type="InterPro" id="IPR029063">
    <property type="entry name" value="SAM-dependent_MTases_sf"/>
</dbReference>
<evidence type="ECO:0000313" key="11">
    <source>
        <dbReference type="Proteomes" id="UP000184300"/>
    </source>
</evidence>
<dbReference type="RefSeq" id="XP_022405064.1">
    <property type="nucleotide sequence ID" value="XM_022548637.1"/>
</dbReference>
<evidence type="ECO:0000256" key="6">
    <source>
        <dbReference type="ARBA" id="ARBA00047941"/>
    </source>
</evidence>
<dbReference type="PANTHER" id="PTHR43675:SF8">
    <property type="entry name" value="ARSENITE METHYLTRANSFERASE"/>
    <property type="match status" value="1"/>
</dbReference>
<evidence type="ECO:0000256" key="3">
    <source>
        <dbReference type="ARBA" id="ARBA00034487"/>
    </source>
</evidence>
<dbReference type="STRING" id="1160497.A0A1L9VWU5"/>
<keyword evidence="11" id="KW-1185">Reference proteome</keyword>
<keyword evidence="1" id="KW-0808">Transferase</keyword>
<evidence type="ECO:0000256" key="4">
    <source>
        <dbReference type="ARBA" id="ARBA00034521"/>
    </source>
</evidence>
<name>A0A1L9VWU5_ASPGL</name>
<comment type="catalytic activity">
    <reaction evidence="6">
        <text>arsenic triglutathione + [thioredoxin]-dithiol + S-adenosyl-L-methionine + 2 H2O = methylarsonous acid + [thioredoxin]-disulfide + 3 glutathione + S-adenosyl-L-homocysteine + H(+)</text>
        <dbReference type="Rhea" id="RHEA:69460"/>
        <dbReference type="Rhea" id="RHEA-COMP:10698"/>
        <dbReference type="Rhea" id="RHEA-COMP:10700"/>
        <dbReference type="ChEBI" id="CHEBI:15377"/>
        <dbReference type="ChEBI" id="CHEBI:15378"/>
        <dbReference type="ChEBI" id="CHEBI:17826"/>
        <dbReference type="ChEBI" id="CHEBI:29950"/>
        <dbReference type="ChEBI" id="CHEBI:50058"/>
        <dbReference type="ChEBI" id="CHEBI:57856"/>
        <dbReference type="ChEBI" id="CHEBI:57925"/>
        <dbReference type="ChEBI" id="CHEBI:59789"/>
        <dbReference type="ChEBI" id="CHEBI:183640"/>
        <dbReference type="EC" id="2.1.1.137"/>
    </reaction>
</comment>
<keyword evidence="2" id="KW-0949">S-adenosyl-L-methionine</keyword>
<evidence type="ECO:0000259" key="9">
    <source>
        <dbReference type="Pfam" id="PF13847"/>
    </source>
</evidence>
<proteinExistence type="inferred from homology"/>
<gene>
    <name evidence="10" type="ORF">ASPGLDRAFT_63285</name>
</gene>
<evidence type="ECO:0000256" key="5">
    <source>
        <dbReference type="ARBA" id="ARBA00034545"/>
    </source>
</evidence>
<evidence type="ECO:0000256" key="2">
    <source>
        <dbReference type="ARBA" id="ARBA00022691"/>
    </source>
</evidence>
<dbReference type="InterPro" id="IPR026669">
    <property type="entry name" value="Arsenite_MeTrfase-like"/>
</dbReference>
<evidence type="ECO:0000256" key="7">
    <source>
        <dbReference type="ARBA" id="ARBA00047943"/>
    </source>
</evidence>
<organism evidence="10 11">
    <name type="scientific">Aspergillus glaucus CBS 516.65</name>
    <dbReference type="NCBI Taxonomy" id="1160497"/>
    <lineage>
        <taxon>Eukaryota</taxon>
        <taxon>Fungi</taxon>
        <taxon>Dikarya</taxon>
        <taxon>Ascomycota</taxon>
        <taxon>Pezizomycotina</taxon>
        <taxon>Eurotiomycetes</taxon>
        <taxon>Eurotiomycetidae</taxon>
        <taxon>Eurotiales</taxon>
        <taxon>Aspergillaceae</taxon>
        <taxon>Aspergillus</taxon>
        <taxon>Aspergillus subgen. Aspergillus</taxon>
    </lineage>
</organism>